<protein>
    <recommendedName>
        <fullName evidence="3">Secreted protein</fullName>
    </recommendedName>
</protein>
<dbReference type="EMBL" id="KF302621">
    <property type="protein sequence ID" value="AID23620.1"/>
    <property type="molecule type" value="mRNA"/>
</dbReference>
<name>A0A172E6Z8_PHATR</name>
<feature type="non-terminal residue" evidence="2">
    <location>
        <position position="95"/>
    </location>
</feature>
<reference evidence="2" key="1">
    <citation type="submission" date="2013-06" db="EMBL/GenBank/DDBJ databases">
        <title>Differently expressed genes of marine diatom grown under ocean acidification and different light conditions.</title>
        <authorList>
            <person name="Wang K.-J."/>
            <person name="Zhuang S.-F."/>
            <person name="Ren H.-L."/>
            <person name="Chen F.-Y."/>
            <person name="Li Y.-H."/>
            <person name="Chen R.-Y."/>
            <person name="Gao K.-S."/>
        </authorList>
    </citation>
    <scope>NUCLEOTIDE SEQUENCE</scope>
</reference>
<feature type="chain" id="PRO_5007999361" description="Secreted protein" evidence="1">
    <location>
        <begin position="18"/>
        <end position="95"/>
    </location>
</feature>
<feature type="signal peptide" evidence="1">
    <location>
        <begin position="1"/>
        <end position="17"/>
    </location>
</feature>
<sequence length="95" mass="10814">FFFFFFFFHTVLNPVSRDYSVVKGTFPRVTNPSAARPEGLARLACVRPAASVRSEPGSNSQAERPYSLSLTFEPLHISNNRLRLLDVICLYVLQY</sequence>
<feature type="non-terminal residue" evidence="2">
    <location>
        <position position="1"/>
    </location>
</feature>
<accession>A0A172E6Z8</accession>
<proteinExistence type="evidence at transcript level"/>
<evidence type="ECO:0000256" key="1">
    <source>
        <dbReference type="SAM" id="SignalP"/>
    </source>
</evidence>
<evidence type="ECO:0008006" key="3">
    <source>
        <dbReference type="Google" id="ProtNLM"/>
    </source>
</evidence>
<organism evidence="2">
    <name type="scientific">Phaeodactylum tricornutum</name>
    <name type="common">Diatom</name>
    <dbReference type="NCBI Taxonomy" id="2850"/>
    <lineage>
        <taxon>Eukaryota</taxon>
        <taxon>Sar</taxon>
        <taxon>Stramenopiles</taxon>
        <taxon>Ochrophyta</taxon>
        <taxon>Bacillariophyta</taxon>
        <taxon>Bacillariophyceae</taxon>
        <taxon>Bacillariophycidae</taxon>
        <taxon>Naviculales</taxon>
        <taxon>Phaeodactylaceae</taxon>
        <taxon>Phaeodactylum</taxon>
    </lineage>
</organism>
<evidence type="ECO:0000313" key="2">
    <source>
        <dbReference type="EMBL" id="AID23620.1"/>
    </source>
</evidence>
<keyword evidence="1" id="KW-0732">Signal</keyword>
<dbReference type="AlphaFoldDB" id="A0A172E6Z8"/>